<proteinExistence type="predicted"/>
<dbReference type="AlphaFoldDB" id="A0A4R2BGJ8"/>
<accession>A0A4R2BGJ8</accession>
<name>A0A4R2BGJ8_9BACI</name>
<organism evidence="1 2">
    <name type="scientific">Mesobacillus foraminis</name>
    <dbReference type="NCBI Taxonomy" id="279826"/>
    <lineage>
        <taxon>Bacteria</taxon>
        <taxon>Bacillati</taxon>
        <taxon>Bacillota</taxon>
        <taxon>Bacilli</taxon>
        <taxon>Bacillales</taxon>
        <taxon>Bacillaceae</taxon>
        <taxon>Mesobacillus</taxon>
    </lineage>
</organism>
<evidence type="ECO:0000313" key="2">
    <source>
        <dbReference type="Proteomes" id="UP000295689"/>
    </source>
</evidence>
<dbReference type="Proteomes" id="UP000295689">
    <property type="component" value="Unassembled WGS sequence"/>
</dbReference>
<gene>
    <name evidence="1" type="ORF">EV146_106303</name>
</gene>
<keyword evidence="2" id="KW-1185">Reference proteome</keyword>
<protein>
    <submittedName>
        <fullName evidence="1">Uncharacterized protein</fullName>
    </submittedName>
</protein>
<evidence type="ECO:0000313" key="1">
    <source>
        <dbReference type="EMBL" id="TCN25099.1"/>
    </source>
</evidence>
<dbReference type="RefSeq" id="WP_132006548.1">
    <property type="nucleotide sequence ID" value="NZ_JABUHM010000004.1"/>
</dbReference>
<reference evidence="1 2" key="1">
    <citation type="journal article" date="2015" name="Stand. Genomic Sci.">
        <title>Genomic Encyclopedia of Bacterial and Archaeal Type Strains, Phase III: the genomes of soil and plant-associated and newly described type strains.</title>
        <authorList>
            <person name="Whitman W.B."/>
            <person name="Woyke T."/>
            <person name="Klenk H.P."/>
            <person name="Zhou Y."/>
            <person name="Lilburn T.G."/>
            <person name="Beck B.J."/>
            <person name="De Vos P."/>
            <person name="Vandamme P."/>
            <person name="Eisen J.A."/>
            <person name="Garrity G."/>
            <person name="Hugenholtz P."/>
            <person name="Kyrpides N.C."/>
        </authorList>
    </citation>
    <scope>NUCLEOTIDE SEQUENCE [LARGE SCALE GENOMIC DNA]</scope>
    <source>
        <strain evidence="1 2">CV53</strain>
    </source>
</reference>
<dbReference type="EMBL" id="SLVV01000006">
    <property type="protein sequence ID" value="TCN25099.1"/>
    <property type="molecule type" value="Genomic_DNA"/>
</dbReference>
<comment type="caution">
    <text evidence="1">The sequence shown here is derived from an EMBL/GenBank/DDBJ whole genome shotgun (WGS) entry which is preliminary data.</text>
</comment>
<sequence>MKKSRIKIKLAIWQLDLIDTLAANRSQYFRDLFLEMLKKQSIPIAASLDHLCFSPQEIQTISEKLKKTWGKEYKCQKVRRIGKNFSKKLPEYLKKVGITVFLDSWMLQIVERVEPNRTLFFSTLLLCKIETELSKYGLIEEDTVISKCHGDLYIRYLKEQAGLRSNSL</sequence>